<dbReference type="KEGG" id="mia:OCU_44930"/>
<sequence length="66" mass="7119">MKRETHVTILFRPCAQKAPSFAIRGRRARVETFEIAFPARGSAAAPEGNTIAMFPVVASLVATATM</sequence>
<protein>
    <submittedName>
        <fullName evidence="1">Uncharacterized protein</fullName>
    </submittedName>
</protein>
<evidence type="ECO:0000313" key="2">
    <source>
        <dbReference type="Proteomes" id="UP000008004"/>
    </source>
</evidence>
<organism evidence="1 2">
    <name type="scientific">Mycobacterium intracellulare (strain ATCC 13950 / DSM 43223 / JCM 6384 / NCTC 13025 / 3600)</name>
    <dbReference type="NCBI Taxonomy" id="487521"/>
    <lineage>
        <taxon>Bacteria</taxon>
        <taxon>Bacillati</taxon>
        <taxon>Actinomycetota</taxon>
        <taxon>Actinomycetes</taxon>
        <taxon>Mycobacteriales</taxon>
        <taxon>Mycobacteriaceae</taxon>
        <taxon>Mycobacterium</taxon>
        <taxon>Mycobacterium avium complex (MAC)</taxon>
    </lineage>
</organism>
<dbReference type="AlphaFoldDB" id="H8ITF8"/>
<name>H8ITF8_MYCIA</name>
<reference evidence="1 2" key="1">
    <citation type="journal article" date="2012" name="J. Bacteriol.">
        <title>Complete genome sequence of Mycobacterium intracellulare strain ATCC 13950T.</title>
        <authorList>
            <person name="Kim B.J."/>
            <person name="Choi B.S."/>
            <person name="Lim J.S."/>
            <person name="Choi I.Y."/>
            <person name="Lee J.H."/>
            <person name="Chun J."/>
            <person name="Kook Y.H."/>
            <person name="Kim B.J."/>
        </authorList>
    </citation>
    <scope>NUCLEOTIDE SEQUENCE [LARGE SCALE GENOMIC DNA]</scope>
    <source>
        <strain evidence="2">ATCC 13950 / DSM 43223 / JCM 6384 / NCTC 13025 / 3600</strain>
    </source>
</reference>
<dbReference type="Proteomes" id="UP000008004">
    <property type="component" value="Chromosome"/>
</dbReference>
<dbReference type="HOGENOM" id="CLU_2826504_0_0_11"/>
<accession>H8ITF8</accession>
<gene>
    <name evidence="1" type="ordered locus">OCU_44930</name>
</gene>
<dbReference type="EMBL" id="CP003322">
    <property type="protein sequence ID" value="AFC45712.1"/>
    <property type="molecule type" value="Genomic_DNA"/>
</dbReference>
<proteinExistence type="predicted"/>
<evidence type="ECO:0000313" key="1">
    <source>
        <dbReference type="EMBL" id="AFC45712.1"/>
    </source>
</evidence>